<gene>
    <name evidence="9" type="ORF">GCM10011425_19440</name>
</gene>
<dbReference type="InterPro" id="IPR018247">
    <property type="entry name" value="EF_Hand_1_Ca_BS"/>
</dbReference>
<evidence type="ECO:0000256" key="5">
    <source>
        <dbReference type="ARBA" id="ARBA00023136"/>
    </source>
</evidence>
<dbReference type="PROSITE" id="PS00018">
    <property type="entry name" value="EF_HAND_1"/>
    <property type="match status" value="1"/>
</dbReference>
<reference evidence="9" key="1">
    <citation type="journal article" date="2014" name="Int. J. Syst. Evol. Microbiol.">
        <title>Complete genome sequence of Corynebacterium casei LMG S-19264T (=DSM 44701T), isolated from a smear-ripened cheese.</title>
        <authorList>
            <consortium name="US DOE Joint Genome Institute (JGI-PGF)"/>
            <person name="Walter F."/>
            <person name="Albersmeier A."/>
            <person name="Kalinowski J."/>
            <person name="Ruckert C."/>
        </authorList>
    </citation>
    <scope>NUCLEOTIDE SEQUENCE</scope>
    <source>
        <strain evidence="9">CCM 8711</strain>
    </source>
</reference>
<protein>
    <submittedName>
        <fullName evidence="9">SusC/RagA family TonB-linked outer membrane protein</fullName>
    </submittedName>
</protein>
<dbReference type="NCBIfam" id="TIGR04056">
    <property type="entry name" value="OMP_RagA_SusC"/>
    <property type="match status" value="1"/>
</dbReference>
<evidence type="ECO:0000259" key="8">
    <source>
        <dbReference type="Pfam" id="PF07715"/>
    </source>
</evidence>
<name>A0A917JA55_9SPHI</name>
<comment type="similarity">
    <text evidence="7">Belongs to the TonB-dependent receptor family.</text>
</comment>
<evidence type="ECO:0000256" key="7">
    <source>
        <dbReference type="PROSITE-ProRule" id="PRU01360"/>
    </source>
</evidence>
<dbReference type="Pfam" id="PF07715">
    <property type="entry name" value="Plug"/>
    <property type="match status" value="1"/>
</dbReference>
<dbReference type="GO" id="GO:0009279">
    <property type="term" value="C:cell outer membrane"/>
    <property type="evidence" value="ECO:0007669"/>
    <property type="project" value="UniProtKB-SubCell"/>
</dbReference>
<evidence type="ECO:0000256" key="2">
    <source>
        <dbReference type="ARBA" id="ARBA00022448"/>
    </source>
</evidence>
<sequence>MAQRLDEPVTVSGKVVNADKQPLAGVSVFKQESSQAVQTGADGSFSFSAAPTDVIVFQYVGYITFTKIAGELTGATLTMQPSLIEAGDDDNVYIPFGVRKKRQLTGTISAIKGSQLPQLPSSTLNNVLVGRLAGLYIQQTDVGPGADEATFLIRGRSSYNSNQAPLVLVDGVQRNFTDMDLNEVESVSVFKDAASLSWYGMYGANGIVSVRTKRGSSTRTRITFDAQGGLQTPMSLTRPLDAFTYANLYNEAQVNSGGTALYNQAALDAYQNGSNPNLYPNNNLVDQFIKKSAPVQRYVATVSGGNGFARYFTMISYFNQGGLFKGASNPTYDANNNFKRYNFRTNLDLHVNKNLDVQVDVGGRINSFTHADAINATILGSIYTTPANAFPLLNPDGSFGGTSLFRSNPLALLTADGNTTDLTRSLLATLTARQKINFIPGLSANVLYSYDIRSSYTSGYAQDFAVYEPGSTAGTYNSYGTATPLVFANTDFNSNVRSNEFWGGFDYDRNFGKHGINFSTRYSRTVMAAPGTLDNKSEGWSNRASYNYNQRYFVDVIGTYSGSQVFAPGKQWGFFPAVSAGWIISDENFLKSVKVLNYLKLRGSYGIVGSDAYSLGRRYAYNNYFSRGQTGFILGTGFAAPAATTQNALANPNLTWEKAKKTSVGFDTKLFGQMITLSADYFQEVRSDLLTNSLIPGIIGQSVIQVNAGKARYRGYETELNFYKKINKVELNIYGNYTYQKSKVLAINEEAGLPAYQKSLGHSIASVMQVTSGSTSYVSNFLQANGIFQTDAEVAASPVQRFAGTVKAGDIKYKDINGDNVIDNLDFVRTDYNFVPKAYYGFGGSVKYTAFDMAFLFQGTTGRTISINNLVNSGTASNGYLSQFSVGRWTPANAATAQYPRLLVADRANNTQNSDFWLRNGDYLRLKNAEIGFTLPTAWVSKAKISSCRVYVSGFNLLTFDKLDGLNIDPEMPQSGYVFAYPNLRTYSLGLNVKF</sequence>
<dbReference type="Gene3D" id="2.60.40.1120">
    <property type="entry name" value="Carboxypeptidase-like, regulatory domain"/>
    <property type="match status" value="1"/>
</dbReference>
<dbReference type="Pfam" id="PF13715">
    <property type="entry name" value="CarbopepD_reg_2"/>
    <property type="match status" value="1"/>
</dbReference>
<keyword evidence="6 7" id="KW-0998">Cell outer membrane</keyword>
<dbReference type="EMBL" id="BMDO01000004">
    <property type="protein sequence ID" value="GGI50732.1"/>
    <property type="molecule type" value="Genomic_DNA"/>
</dbReference>
<dbReference type="AlphaFoldDB" id="A0A917JA55"/>
<evidence type="ECO:0000313" key="10">
    <source>
        <dbReference type="Proteomes" id="UP000662074"/>
    </source>
</evidence>
<evidence type="ECO:0000256" key="3">
    <source>
        <dbReference type="ARBA" id="ARBA00022452"/>
    </source>
</evidence>
<dbReference type="Proteomes" id="UP000662074">
    <property type="component" value="Unassembled WGS sequence"/>
</dbReference>
<evidence type="ECO:0000313" key="9">
    <source>
        <dbReference type="EMBL" id="GGI50732.1"/>
    </source>
</evidence>
<dbReference type="InterPro" id="IPR036942">
    <property type="entry name" value="Beta-barrel_TonB_sf"/>
</dbReference>
<keyword evidence="4 7" id="KW-0812">Transmembrane</keyword>
<reference evidence="9" key="2">
    <citation type="submission" date="2020-09" db="EMBL/GenBank/DDBJ databases">
        <authorList>
            <person name="Sun Q."/>
            <person name="Sedlacek I."/>
        </authorList>
    </citation>
    <scope>NUCLEOTIDE SEQUENCE</scope>
    <source>
        <strain evidence="9">CCM 8711</strain>
    </source>
</reference>
<dbReference type="InterPro" id="IPR037066">
    <property type="entry name" value="Plug_dom_sf"/>
</dbReference>
<dbReference type="SUPFAM" id="SSF56935">
    <property type="entry name" value="Porins"/>
    <property type="match status" value="1"/>
</dbReference>
<keyword evidence="2 7" id="KW-0813">Transport</keyword>
<evidence type="ECO:0000256" key="4">
    <source>
        <dbReference type="ARBA" id="ARBA00022692"/>
    </source>
</evidence>
<keyword evidence="3 7" id="KW-1134">Transmembrane beta strand</keyword>
<comment type="caution">
    <text evidence="9">The sequence shown here is derived from an EMBL/GenBank/DDBJ whole genome shotgun (WGS) entry which is preliminary data.</text>
</comment>
<dbReference type="Gene3D" id="2.40.170.20">
    <property type="entry name" value="TonB-dependent receptor, beta-barrel domain"/>
    <property type="match status" value="1"/>
</dbReference>
<evidence type="ECO:0000256" key="1">
    <source>
        <dbReference type="ARBA" id="ARBA00004571"/>
    </source>
</evidence>
<organism evidence="9 10">
    <name type="scientific">Mucilaginibacter galii</name>
    <dbReference type="NCBI Taxonomy" id="2005073"/>
    <lineage>
        <taxon>Bacteria</taxon>
        <taxon>Pseudomonadati</taxon>
        <taxon>Bacteroidota</taxon>
        <taxon>Sphingobacteriia</taxon>
        <taxon>Sphingobacteriales</taxon>
        <taxon>Sphingobacteriaceae</taxon>
        <taxon>Mucilaginibacter</taxon>
    </lineage>
</organism>
<keyword evidence="5 7" id="KW-0472">Membrane</keyword>
<dbReference type="InterPro" id="IPR012910">
    <property type="entry name" value="Plug_dom"/>
</dbReference>
<proteinExistence type="inferred from homology"/>
<keyword evidence="10" id="KW-1185">Reference proteome</keyword>
<accession>A0A917JA55</accession>
<dbReference type="PROSITE" id="PS52016">
    <property type="entry name" value="TONB_DEPENDENT_REC_3"/>
    <property type="match status" value="1"/>
</dbReference>
<evidence type="ECO:0000256" key="6">
    <source>
        <dbReference type="ARBA" id="ARBA00023237"/>
    </source>
</evidence>
<dbReference type="InterPro" id="IPR023996">
    <property type="entry name" value="TonB-dep_OMP_SusC/RagA"/>
</dbReference>
<dbReference type="InterPro" id="IPR008969">
    <property type="entry name" value="CarboxyPept-like_regulatory"/>
</dbReference>
<dbReference type="InterPro" id="IPR039426">
    <property type="entry name" value="TonB-dep_rcpt-like"/>
</dbReference>
<dbReference type="SUPFAM" id="SSF49464">
    <property type="entry name" value="Carboxypeptidase regulatory domain-like"/>
    <property type="match status" value="1"/>
</dbReference>
<feature type="domain" description="TonB-dependent receptor plug" evidence="8">
    <location>
        <begin position="100"/>
        <end position="206"/>
    </location>
</feature>
<dbReference type="Gene3D" id="2.170.130.10">
    <property type="entry name" value="TonB-dependent receptor, plug domain"/>
    <property type="match status" value="1"/>
</dbReference>
<comment type="subcellular location">
    <subcellularLocation>
        <location evidence="1 7">Cell outer membrane</location>
        <topology evidence="1 7">Multi-pass membrane protein</topology>
    </subcellularLocation>
</comment>